<keyword evidence="2" id="KW-1185">Reference proteome</keyword>
<organism evidence="1 2">
    <name type="scientific">Photobacterium frigidiphilum</name>
    <dbReference type="NCBI Taxonomy" id="264736"/>
    <lineage>
        <taxon>Bacteria</taxon>
        <taxon>Pseudomonadati</taxon>
        <taxon>Pseudomonadota</taxon>
        <taxon>Gammaproteobacteria</taxon>
        <taxon>Vibrionales</taxon>
        <taxon>Vibrionaceae</taxon>
        <taxon>Photobacterium</taxon>
    </lineage>
</organism>
<accession>A0A2T3JK31</accession>
<gene>
    <name evidence="1" type="ORF">C9J12_07620</name>
</gene>
<dbReference type="Proteomes" id="UP000240987">
    <property type="component" value="Unassembled WGS sequence"/>
</dbReference>
<sequence length="92" mass="10684">MSRVYTHLQCVTCTAARTAVCCCRESEYFHNQFIKISKSRKKSWRHNIARLNLFLNSSRELNKKPEHNALALRFNGSSYNCVCIYSSYQSLG</sequence>
<proteinExistence type="predicted"/>
<evidence type="ECO:0000313" key="2">
    <source>
        <dbReference type="Proteomes" id="UP000240987"/>
    </source>
</evidence>
<evidence type="ECO:0000313" key="1">
    <source>
        <dbReference type="EMBL" id="PSU49359.1"/>
    </source>
</evidence>
<name>A0A2T3JK31_9GAMM</name>
<dbReference type="EMBL" id="PYMJ01000006">
    <property type="protein sequence ID" value="PSU49359.1"/>
    <property type="molecule type" value="Genomic_DNA"/>
</dbReference>
<reference evidence="1 2" key="1">
    <citation type="submission" date="2018-01" db="EMBL/GenBank/DDBJ databases">
        <title>Whole genome sequencing of Histamine producing bacteria.</title>
        <authorList>
            <person name="Butler K."/>
        </authorList>
    </citation>
    <scope>NUCLEOTIDE SEQUENCE [LARGE SCALE GENOMIC DNA]</scope>
    <source>
        <strain evidence="1 2">JCM 12947</strain>
    </source>
</reference>
<dbReference type="AlphaFoldDB" id="A0A2T3JK31"/>
<comment type="caution">
    <text evidence="1">The sequence shown here is derived from an EMBL/GenBank/DDBJ whole genome shotgun (WGS) entry which is preliminary data.</text>
</comment>
<protein>
    <submittedName>
        <fullName evidence="1">Uncharacterized protein</fullName>
    </submittedName>
</protein>